<keyword evidence="3" id="KW-1185">Reference proteome</keyword>
<evidence type="ECO:0000256" key="1">
    <source>
        <dbReference type="SAM" id="MobiDB-lite"/>
    </source>
</evidence>
<comment type="caution">
    <text evidence="2">The sequence shown here is derived from an EMBL/GenBank/DDBJ whole genome shotgun (WGS) entry which is preliminary data.</text>
</comment>
<organism evidence="2 3">
    <name type="scientific">Mycena metata</name>
    <dbReference type="NCBI Taxonomy" id="1033252"/>
    <lineage>
        <taxon>Eukaryota</taxon>
        <taxon>Fungi</taxon>
        <taxon>Dikarya</taxon>
        <taxon>Basidiomycota</taxon>
        <taxon>Agaricomycotina</taxon>
        <taxon>Agaricomycetes</taxon>
        <taxon>Agaricomycetidae</taxon>
        <taxon>Agaricales</taxon>
        <taxon>Marasmiineae</taxon>
        <taxon>Mycenaceae</taxon>
        <taxon>Mycena</taxon>
    </lineage>
</organism>
<gene>
    <name evidence="2" type="ORF">B0H16DRAFT_1484141</name>
</gene>
<feature type="region of interest" description="Disordered" evidence="1">
    <location>
        <begin position="52"/>
        <end position="118"/>
    </location>
</feature>
<dbReference type="Proteomes" id="UP001215598">
    <property type="component" value="Unassembled WGS sequence"/>
</dbReference>
<accession>A0AAD7GKL6</accession>
<feature type="compositionally biased region" description="Acidic residues" evidence="1">
    <location>
        <begin position="72"/>
        <end position="100"/>
    </location>
</feature>
<dbReference type="EMBL" id="JARKIB010000569">
    <property type="protein sequence ID" value="KAJ7699499.1"/>
    <property type="molecule type" value="Genomic_DNA"/>
</dbReference>
<feature type="compositionally biased region" description="Basic residues" evidence="1">
    <location>
        <begin position="108"/>
        <end position="117"/>
    </location>
</feature>
<proteinExistence type="predicted"/>
<reference evidence="2" key="1">
    <citation type="submission" date="2023-03" db="EMBL/GenBank/DDBJ databases">
        <title>Massive genome expansion in bonnet fungi (Mycena s.s.) driven by repeated elements and novel gene families across ecological guilds.</title>
        <authorList>
            <consortium name="Lawrence Berkeley National Laboratory"/>
            <person name="Harder C.B."/>
            <person name="Miyauchi S."/>
            <person name="Viragh M."/>
            <person name="Kuo A."/>
            <person name="Thoen E."/>
            <person name="Andreopoulos B."/>
            <person name="Lu D."/>
            <person name="Skrede I."/>
            <person name="Drula E."/>
            <person name="Henrissat B."/>
            <person name="Morin E."/>
            <person name="Kohler A."/>
            <person name="Barry K."/>
            <person name="LaButti K."/>
            <person name="Morin E."/>
            <person name="Salamov A."/>
            <person name="Lipzen A."/>
            <person name="Mereny Z."/>
            <person name="Hegedus B."/>
            <person name="Baldrian P."/>
            <person name="Stursova M."/>
            <person name="Weitz H."/>
            <person name="Taylor A."/>
            <person name="Grigoriev I.V."/>
            <person name="Nagy L.G."/>
            <person name="Martin F."/>
            <person name="Kauserud H."/>
        </authorList>
    </citation>
    <scope>NUCLEOTIDE SEQUENCE</scope>
    <source>
        <strain evidence="2">CBHHK182m</strain>
    </source>
</reference>
<protein>
    <submittedName>
        <fullName evidence="2">Uncharacterized protein</fullName>
    </submittedName>
</protein>
<evidence type="ECO:0000313" key="2">
    <source>
        <dbReference type="EMBL" id="KAJ7699499.1"/>
    </source>
</evidence>
<name>A0AAD7GKL6_9AGAR</name>
<sequence>MLILYSRIAIHTAGGDKILKAHSALSESVLGGFPSFKDLASFDDDEMQVTLVNLDDSDEDEDVKMTGGSGSDSDENNDGEQEEDDDEEGDDDDEGSDSDDSVQIVVPAKRKRGKGKNKAAATPLVREITYTASIYTADQMKKSKSSRVAIATDILTLNSDEPFDTLKAQLGVKIVTALKPAKLDFDDYIISFTVPRQVSEPIGLTDDKKYKHLVDNALKVKVNPNGKIVIEVKAVRAIPFR</sequence>
<evidence type="ECO:0000313" key="3">
    <source>
        <dbReference type="Proteomes" id="UP001215598"/>
    </source>
</evidence>
<dbReference type="AlphaFoldDB" id="A0AAD7GKL6"/>